<dbReference type="GO" id="GO:0005737">
    <property type="term" value="C:cytoplasm"/>
    <property type="evidence" value="ECO:0007669"/>
    <property type="project" value="UniProtKB-SubCell"/>
</dbReference>
<dbReference type="InterPro" id="IPR007627">
    <property type="entry name" value="RNA_pol_sigma70_r2"/>
</dbReference>
<keyword evidence="7" id="KW-0175">Coiled coil</keyword>
<feature type="short sequence motif" description="Interaction with polymerase core subunit RpoC" evidence="6">
    <location>
        <begin position="397"/>
        <end position="400"/>
    </location>
</feature>
<evidence type="ECO:0000259" key="9">
    <source>
        <dbReference type="PROSITE" id="PS00716"/>
    </source>
</evidence>
<dbReference type="RefSeq" id="WP_162663955.1">
    <property type="nucleotide sequence ID" value="NZ_CP048020.1"/>
</dbReference>
<evidence type="ECO:0000256" key="3">
    <source>
        <dbReference type="ARBA" id="ARBA00023082"/>
    </source>
</evidence>
<name>A0A6P1Y2W7_9SPIR</name>
<evidence type="ECO:0000256" key="4">
    <source>
        <dbReference type="ARBA" id="ARBA00023125"/>
    </source>
</evidence>
<dbReference type="InterPro" id="IPR007624">
    <property type="entry name" value="RNA_pol_sigma70_r3"/>
</dbReference>
<feature type="region of interest" description="Sigma-70 factor domain-2" evidence="6">
    <location>
        <begin position="373"/>
        <end position="443"/>
    </location>
</feature>
<comment type="function">
    <text evidence="6">Sigma factors are initiation factors that promote the attachment of RNA polymerase to specific initiation sites and are then released. This sigma factor is the primary sigma factor during exponential growth.</text>
</comment>
<feature type="coiled-coil region" evidence="7">
    <location>
        <begin position="240"/>
        <end position="288"/>
    </location>
</feature>
<proteinExistence type="inferred from homology"/>
<evidence type="ECO:0000256" key="1">
    <source>
        <dbReference type="ARBA" id="ARBA00022490"/>
    </source>
</evidence>
<dbReference type="Pfam" id="PF00140">
    <property type="entry name" value="Sigma70_r1_2"/>
    <property type="match status" value="1"/>
</dbReference>
<dbReference type="PROSITE" id="PS00716">
    <property type="entry name" value="SIGMA70_2"/>
    <property type="match status" value="1"/>
</dbReference>
<sequence length="607" mass="70922">MIDISEDPIVIKLIAHAKERKTLTWDELTDLLPEKITSSEAMMDEILDMLEQEQIQVVDDASEETDDVFADELDEVELESEEQLFEEAELEPGNAPEFPKPEETHKKLLNNDREAIVDDPIKLYLRDIGKENLLTAEQEVILSKAMEDGENIIKNAIRNSGVLISEVQMIAQKAFAKISSSENNKPRKELSYEDAEKKRLRQSYGEQLKPIYSDIKAYILLKKKLYDKETLASFLDDEDLQKTRKKILNYLQKIEFQTEEIEKISDHFLEAARKIREYRRRREKKQRQLGIRAYSDLRKLGKRLAIPRERQKLEEELGMTANDIRDIYTHIQTLIRKVRKIEYDFEAPTEDIIALAKEIRHGHAMLKKAKDKLINANLRLVVSIAKKYTNRGLHFFDLVQEGNIGLIKAVEKFEYRKGYKFSTYATWWIRQAITRSISDQARTIRVPVHMIEQINKVTRESRQLMQKFGREPTDEEIAAQLGWNVERVKQVKNVAREPISLETPIGEEEDSSLGDFIEDKDVENPSNLTEYILLQEQLRGVLSCLPLREQEVLKMRFGLDEGYALTLEEVGLYFNVTRERIRQIEAKALRRLRHPKQSCKLKDYLDT</sequence>
<dbReference type="HAMAP" id="MF_00963">
    <property type="entry name" value="Sigma70_RpoD_SigA"/>
    <property type="match status" value="1"/>
</dbReference>
<keyword evidence="4 6" id="KW-0238">DNA-binding</keyword>
<dbReference type="PRINTS" id="PR00046">
    <property type="entry name" value="SIGMA70FCT"/>
</dbReference>
<dbReference type="InterPro" id="IPR014284">
    <property type="entry name" value="RNA_pol_sigma-70_dom"/>
</dbReference>
<evidence type="ECO:0000256" key="6">
    <source>
        <dbReference type="HAMAP-Rule" id="MF_00963"/>
    </source>
</evidence>
<accession>A0A6P1Y2W7</accession>
<dbReference type="InterPro" id="IPR007630">
    <property type="entry name" value="RNA_pol_sigma70_r4"/>
</dbReference>
<dbReference type="NCBIfam" id="TIGR02393">
    <property type="entry name" value="RpoD_Cterm"/>
    <property type="match status" value="1"/>
</dbReference>
<dbReference type="Gene3D" id="1.10.220.120">
    <property type="entry name" value="Sigma-70 factor, region 1.1"/>
    <property type="match status" value="1"/>
</dbReference>
<gene>
    <name evidence="6 10" type="primary">rpoD</name>
    <name evidence="10" type="ORF">GWP43_09545</name>
</gene>
<dbReference type="InterPro" id="IPR028630">
    <property type="entry name" value="Sigma70_RpoD"/>
</dbReference>
<dbReference type="Pfam" id="PF04545">
    <property type="entry name" value="Sigma70_r4"/>
    <property type="match status" value="1"/>
</dbReference>
<dbReference type="NCBIfam" id="TIGR02937">
    <property type="entry name" value="sigma70-ECF"/>
    <property type="match status" value="1"/>
</dbReference>
<dbReference type="CDD" id="cd06171">
    <property type="entry name" value="Sigma70_r4"/>
    <property type="match status" value="1"/>
</dbReference>
<feature type="domain" description="RNA polymerase sigma-70" evidence="8">
    <location>
        <begin position="397"/>
        <end position="410"/>
    </location>
</feature>
<dbReference type="SUPFAM" id="SSF88659">
    <property type="entry name" value="Sigma3 and sigma4 domains of RNA polymerase sigma factors"/>
    <property type="match status" value="2"/>
</dbReference>
<dbReference type="Pfam" id="PF04542">
    <property type="entry name" value="Sigma70_r2"/>
    <property type="match status" value="1"/>
</dbReference>
<dbReference type="InterPro" id="IPR007127">
    <property type="entry name" value="RNA_pol_sigma_70_r1_1"/>
</dbReference>
<dbReference type="InterPro" id="IPR036388">
    <property type="entry name" value="WH-like_DNA-bd_sf"/>
</dbReference>
<feature type="region of interest" description="Sigma-70 factor domain-4" evidence="6">
    <location>
        <begin position="541"/>
        <end position="594"/>
    </location>
</feature>
<dbReference type="Gene3D" id="1.10.601.10">
    <property type="entry name" value="RNA Polymerase Primary Sigma Factor"/>
    <property type="match status" value="1"/>
</dbReference>
<organism evidence="10 11">
    <name type="scientific">Treponema vincentii</name>
    <dbReference type="NCBI Taxonomy" id="69710"/>
    <lineage>
        <taxon>Bacteria</taxon>
        <taxon>Pseudomonadati</taxon>
        <taxon>Spirochaetota</taxon>
        <taxon>Spirochaetia</taxon>
        <taxon>Spirochaetales</taxon>
        <taxon>Treponemataceae</taxon>
        <taxon>Treponema</taxon>
    </lineage>
</organism>
<keyword evidence="3 6" id="KW-0731">Sigma factor</keyword>
<dbReference type="PANTHER" id="PTHR30603:SF60">
    <property type="entry name" value="RNA POLYMERASE SIGMA FACTOR RPOD"/>
    <property type="match status" value="1"/>
</dbReference>
<dbReference type="GO" id="GO:0016987">
    <property type="term" value="F:sigma factor activity"/>
    <property type="evidence" value="ECO:0007669"/>
    <property type="project" value="UniProtKB-UniRule"/>
</dbReference>
<feature type="domain" description="RNA polymerase sigma-70" evidence="9">
    <location>
        <begin position="566"/>
        <end position="592"/>
    </location>
</feature>
<dbReference type="Pfam" id="PF04539">
    <property type="entry name" value="Sigma70_r3"/>
    <property type="match status" value="1"/>
</dbReference>
<feature type="region of interest" description="Sigma-70 factor domain-3" evidence="6">
    <location>
        <begin position="452"/>
        <end position="528"/>
    </location>
</feature>
<dbReference type="EMBL" id="CP048020">
    <property type="protein sequence ID" value="QHX43640.1"/>
    <property type="molecule type" value="Genomic_DNA"/>
</dbReference>
<dbReference type="InterPro" id="IPR000943">
    <property type="entry name" value="RNA_pol_sigma70"/>
</dbReference>
<reference evidence="10 11" key="1">
    <citation type="submission" date="2020-01" db="EMBL/GenBank/DDBJ databases">
        <title>Complete genome sequence of a human oral phylogroup 1 Treponema sp. strain ATCC 700766, originally isolated from periodontitis dental plaque.</title>
        <authorList>
            <person name="Chan Y."/>
            <person name="Huo Y.-B."/>
            <person name="Yu X.-L."/>
            <person name="Zeng H."/>
            <person name="Leung W.-K."/>
            <person name="Watt R.M."/>
        </authorList>
    </citation>
    <scope>NUCLEOTIDE SEQUENCE [LARGE SCALE GENOMIC DNA]</scope>
    <source>
        <strain evidence="10 11">OMZ 804</strain>
    </source>
</reference>
<dbReference type="KEGG" id="trz:GWP43_09545"/>
<dbReference type="Gene3D" id="1.10.10.10">
    <property type="entry name" value="Winged helix-like DNA-binding domain superfamily/Winged helix DNA-binding domain"/>
    <property type="match status" value="2"/>
</dbReference>
<keyword evidence="2 6" id="KW-0805">Transcription regulation</keyword>
<dbReference type="Pfam" id="PF03979">
    <property type="entry name" value="Sigma70_r1_1"/>
    <property type="match status" value="1"/>
</dbReference>
<protein>
    <recommendedName>
        <fullName evidence="6">RNA polymerase sigma factor RpoD</fullName>
    </recommendedName>
    <alternativeName>
        <fullName evidence="6">Sigma-70</fullName>
    </alternativeName>
</protein>
<dbReference type="PROSITE" id="PS00715">
    <property type="entry name" value="SIGMA70_1"/>
    <property type="match status" value="1"/>
</dbReference>
<evidence type="ECO:0000256" key="7">
    <source>
        <dbReference type="SAM" id="Coils"/>
    </source>
</evidence>
<dbReference type="SUPFAM" id="SSF88946">
    <property type="entry name" value="Sigma2 domain of RNA polymerase sigma factors"/>
    <property type="match status" value="1"/>
</dbReference>
<evidence type="ECO:0000256" key="5">
    <source>
        <dbReference type="ARBA" id="ARBA00023163"/>
    </source>
</evidence>
<dbReference type="InterPro" id="IPR013324">
    <property type="entry name" value="RNA_pol_sigma_r3/r4-like"/>
</dbReference>
<dbReference type="GO" id="GO:0006352">
    <property type="term" value="P:DNA-templated transcription initiation"/>
    <property type="evidence" value="ECO:0007669"/>
    <property type="project" value="UniProtKB-UniRule"/>
</dbReference>
<dbReference type="NCBIfam" id="NF004208">
    <property type="entry name" value="PRK05658.1"/>
    <property type="match status" value="1"/>
</dbReference>
<keyword evidence="5 6" id="KW-0804">Transcription</keyword>
<evidence type="ECO:0000313" key="10">
    <source>
        <dbReference type="EMBL" id="QHX43640.1"/>
    </source>
</evidence>
<dbReference type="InterPro" id="IPR012760">
    <property type="entry name" value="RNA_pol_sigma_RpoD_C"/>
</dbReference>
<evidence type="ECO:0000259" key="8">
    <source>
        <dbReference type="PROSITE" id="PS00715"/>
    </source>
</evidence>
<dbReference type="InterPro" id="IPR013325">
    <property type="entry name" value="RNA_pol_sigma_r2"/>
</dbReference>
<dbReference type="InterPro" id="IPR009042">
    <property type="entry name" value="RNA_pol_sigma70_r1_2"/>
</dbReference>
<evidence type="ECO:0000313" key="11">
    <source>
        <dbReference type="Proteomes" id="UP000464374"/>
    </source>
</evidence>
<dbReference type="PANTHER" id="PTHR30603">
    <property type="entry name" value="RNA POLYMERASE SIGMA FACTOR RPO"/>
    <property type="match status" value="1"/>
</dbReference>
<dbReference type="FunFam" id="1.10.601.10:FF:000001">
    <property type="entry name" value="RNA polymerase sigma factor SigA"/>
    <property type="match status" value="1"/>
</dbReference>
<dbReference type="InterPro" id="IPR050239">
    <property type="entry name" value="Sigma-70_RNA_pol_init_factors"/>
</dbReference>
<comment type="subunit">
    <text evidence="6">Interacts transiently with the RNA polymerase catalytic core.</text>
</comment>
<dbReference type="InterPro" id="IPR042189">
    <property type="entry name" value="RNA_pol_sigma_70_r1_1_sf"/>
</dbReference>
<evidence type="ECO:0000256" key="2">
    <source>
        <dbReference type="ARBA" id="ARBA00023015"/>
    </source>
</evidence>
<dbReference type="AlphaFoldDB" id="A0A6P1Y2W7"/>
<feature type="DNA-binding region" description="H-T-H motif" evidence="6">
    <location>
        <begin position="567"/>
        <end position="586"/>
    </location>
</feature>
<comment type="subcellular location">
    <subcellularLocation>
        <location evidence="6">Cytoplasm</location>
    </subcellularLocation>
</comment>
<keyword evidence="1 6" id="KW-0963">Cytoplasm</keyword>
<dbReference type="GO" id="GO:0003677">
    <property type="term" value="F:DNA binding"/>
    <property type="evidence" value="ECO:0007669"/>
    <property type="project" value="UniProtKB-UniRule"/>
</dbReference>
<comment type="similarity">
    <text evidence="6">Belongs to the sigma-70 factor family. RpoD/SigA subfamily.</text>
</comment>
<dbReference type="Proteomes" id="UP000464374">
    <property type="component" value="Chromosome"/>
</dbReference>